<evidence type="ECO:0000256" key="1">
    <source>
        <dbReference type="SAM" id="SignalP"/>
    </source>
</evidence>
<protein>
    <recommendedName>
        <fullName evidence="4">Extracellular membrane protein CFEM domain-containing protein</fullName>
    </recommendedName>
</protein>
<dbReference type="EMBL" id="KN847562">
    <property type="protein sequence ID" value="KIW00562.1"/>
    <property type="molecule type" value="Genomic_DNA"/>
</dbReference>
<feature type="chain" id="PRO_5002236992" description="Extracellular membrane protein CFEM domain-containing protein" evidence="1">
    <location>
        <begin position="19"/>
        <end position="313"/>
    </location>
</feature>
<dbReference type="GeneID" id="27315889"/>
<name>A0A0D1YIA4_9PEZI</name>
<keyword evidence="1" id="KW-0732">Signal</keyword>
<dbReference type="InParanoid" id="A0A0D1YIA4"/>
<organism evidence="2 3">
    <name type="scientific">Verruconis gallopava</name>
    <dbReference type="NCBI Taxonomy" id="253628"/>
    <lineage>
        <taxon>Eukaryota</taxon>
        <taxon>Fungi</taxon>
        <taxon>Dikarya</taxon>
        <taxon>Ascomycota</taxon>
        <taxon>Pezizomycotina</taxon>
        <taxon>Dothideomycetes</taxon>
        <taxon>Pleosporomycetidae</taxon>
        <taxon>Venturiales</taxon>
        <taxon>Sympoventuriaceae</taxon>
        <taxon>Verruconis</taxon>
    </lineage>
</organism>
<sequence length="313" mass="33357">MKEISVVVFSTLVGIVASQTTLDASKCIPGSGVTEFTNCNALYANIDICNATSTETDLINCFCKQSLFNEIFDCESEQRLCYGNGALDNDAEDLANTWHSACDKHISFAPTTPVVSSITASYDANVCTTFADACVSASAALQSCQTAYSSVADKSSCLCGADVQALGYTCGYLGNVTCKRTTAATENLPGFGFCSNFDQVMGSLLVSVAKFVQAPYVAGQWCSREEPGGSVNNVFGTDHPARDKFFDRFGHGRKAHGYVHVLYCVQHYLFGSDVCICALWACASTAQLCFMGLLVVNLQSSKGACSDVPGFRC</sequence>
<dbReference type="Proteomes" id="UP000053259">
    <property type="component" value="Unassembled WGS sequence"/>
</dbReference>
<dbReference type="HOGENOM" id="CLU_889039_0_0_1"/>
<dbReference type="AlphaFoldDB" id="A0A0D1YIA4"/>
<reference evidence="2 3" key="1">
    <citation type="submission" date="2015-01" db="EMBL/GenBank/DDBJ databases">
        <title>The Genome Sequence of Ochroconis gallopava CBS43764.</title>
        <authorList>
            <consortium name="The Broad Institute Genomics Platform"/>
            <person name="Cuomo C."/>
            <person name="de Hoog S."/>
            <person name="Gorbushina A."/>
            <person name="Stielow B."/>
            <person name="Teixiera M."/>
            <person name="Abouelleil A."/>
            <person name="Chapman S.B."/>
            <person name="Priest M."/>
            <person name="Young S.K."/>
            <person name="Wortman J."/>
            <person name="Nusbaum C."/>
            <person name="Birren B."/>
        </authorList>
    </citation>
    <scope>NUCLEOTIDE SEQUENCE [LARGE SCALE GENOMIC DNA]</scope>
    <source>
        <strain evidence="2 3">CBS 43764</strain>
    </source>
</reference>
<proteinExistence type="predicted"/>
<dbReference type="OrthoDB" id="3522351at2759"/>
<evidence type="ECO:0000313" key="3">
    <source>
        <dbReference type="Proteomes" id="UP000053259"/>
    </source>
</evidence>
<gene>
    <name evidence="2" type="ORF">PV09_07916</name>
</gene>
<keyword evidence="3" id="KW-1185">Reference proteome</keyword>
<feature type="signal peptide" evidence="1">
    <location>
        <begin position="1"/>
        <end position="18"/>
    </location>
</feature>
<evidence type="ECO:0008006" key="4">
    <source>
        <dbReference type="Google" id="ProtNLM"/>
    </source>
</evidence>
<dbReference type="VEuPathDB" id="FungiDB:PV09_07916"/>
<accession>A0A0D1YIA4</accession>
<evidence type="ECO:0000313" key="2">
    <source>
        <dbReference type="EMBL" id="KIW00562.1"/>
    </source>
</evidence>
<dbReference type="RefSeq" id="XP_016210431.1">
    <property type="nucleotide sequence ID" value="XM_016361749.1"/>
</dbReference>